<dbReference type="OrthoDB" id="467801at2"/>
<gene>
    <name evidence="3" type="ORF">NIES592_19995</name>
</gene>
<sequence>MAQASSSWQQLIDQILDWMLPEFKSGATKKLALERFRGPGGVLGFLTVVVAMLLWNWKLLLASSAGVGTMMFVYSMQTWRWQLQWSEIKKFLNSPNRRLALAVMSGGITCFSTYMAVVIWLDSNSHWLAAGVILQGLATLLTLFLLTWQILNSYGNRDENQLDNLLSNLTEKDPLKRLIAIRVLTKLITNNRINTADLQSIGECLRLLLCHEEETAIREAAFDSLQALERMQTLSSSPMAIKIPTKAKVKNRINC</sequence>
<dbReference type="AlphaFoldDB" id="A0A1U7GV89"/>
<dbReference type="InterPro" id="IPR016024">
    <property type="entry name" value="ARM-type_fold"/>
</dbReference>
<feature type="transmembrane region" description="Helical" evidence="2">
    <location>
        <begin position="61"/>
        <end position="79"/>
    </location>
</feature>
<evidence type="ECO:0000256" key="2">
    <source>
        <dbReference type="SAM" id="Phobius"/>
    </source>
</evidence>
<dbReference type="SUPFAM" id="SSF48371">
    <property type="entry name" value="ARM repeat"/>
    <property type="match status" value="1"/>
</dbReference>
<keyword evidence="2" id="KW-0812">Transmembrane</keyword>
<evidence type="ECO:0000256" key="1">
    <source>
        <dbReference type="ARBA" id="ARBA00009299"/>
    </source>
</evidence>
<protein>
    <submittedName>
        <fullName evidence="3">Armadillo-type fold-containing protein</fullName>
    </submittedName>
</protein>
<keyword evidence="4" id="KW-1185">Reference proteome</keyword>
<accession>A0A1U7GV89</accession>
<keyword evidence="2" id="KW-1133">Transmembrane helix</keyword>
<reference evidence="3 4" key="1">
    <citation type="submission" date="2016-11" db="EMBL/GenBank/DDBJ databases">
        <title>Draft Genome Sequences of Nine Cyanobacterial Strains from Diverse Habitats.</title>
        <authorList>
            <person name="Zhu T."/>
            <person name="Hou S."/>
            <person name="Lu X."/>
            <person name="Hess W.R."/>
        </authorList>
    </citation>
    <scope>NUCLEOTIDE SEQUENCE [LARGE SCALE GENOMIC DNA]</scope>
    <source>
        <strain evidence="3 4">NIES-592</strain>
    </source>
</reference>
<comment type="caution">
    <text evidence="3">The sequence shown here is derived from an EMBL/GenBank/DDBJ whole genome shotgun (WGS) entry which is preliminary data.</text>
</comment>
<dbReference type="RefSeq" id="WP_073556704.1">
    <property type="nucleotide sequence ID" value="NZ_MRCA01000014.1"/>
</dbReference>
<organism evidence="3 4">
    <name type="scientific">Fischerella major NIES-592</name>
    <dbReference type="NCBI Taxonomy" id="210994"/>
    <lineage>
        <taxon>Bacteria</taxon>
        <taxon>Bacillati</taxon>
        <taxon>Cyanobacteriota</taxon>
        <taxon>Cyanophyceae</taxon>
        <taxon>Nostocales</taxon>
        <taxon>Hapalosiphonaceae</taxon>
        <taxon>Fischerella</taxon>
    </lineage>
</organism>
<feature type="transmembrane region" description="Helical" evidence="2">
    <location>
        <begin position="127"/>
        <end position="148"/>
    </location>
</feature>
<feature type="transmembrane region" description="Helical" evidence="2">
    <location>
        <begin position="36"/>
        <end position="55"/>
    </location>
</feature>
<keyword evidence="2" id="KW-0472">Membrane</keyword>
<dbReference type="Proteomes" id="UP000186391">
    <property type="component" value="Unassembled WGS sequence"/>
</dbReference>
<comment type="similarity">
    <text evidence="1">Belongs to the CpcE/RpcE/PecE family.</text>
</comment>
<name>A0A1U7GV89_9CYAN</name>
<feature type="transmembrane region" description="Helical" evidence="2">
    <location>
        <begin position="99"/>
        <end position="121"/>
    </location>
</feature>
<evidence type="ECO:0000313" key="4">
    <source>
        <dbReference type="Proteomes" id="UP000186391"/>
    </source>
</evidence>
<proteinExistence type="inferred from homology"/>
<dbReference type="EMBL" id="MRCA01000014">
    <property type="protein sequence ID" value="OKH11988.1"/>
    <property type="molecule type" value="Genomic_DNA"/>
</dbReference>
<evidence type="ECO:0000313" key="3">
    <source>
        <dbReference type="EMBL" id="OKH11988.1"/>
    </source>
</evidence>